<evidence type="ECO:0000313" key="1">
    <source>
        <dbReference type="EMBL" id="KAK3288636.1"/>
    </source>
</evidence>
<dbReference type="AlphaFoldDB" id="A0AAE0H453"/>
<keyword evidence="2" id="KW-1185">Reference proteome</keyword>
<dbReference type="Pfam" id="PF04081">
    <property type="entry name" value="DNA_pol_delta_4"/>
    <property type="match status" value="1"/>
</dbReference>
<dbReference type="EMBL" id="LGRX02000421">
    <property type="protein sequence ID" value="KAK3288636.1"/>
    <property type="molecule type" value="Genomic_DNA"/>
</dbReference>
<name>A0AAE0H453_9CHLO</name>
<dbReference type="InterPro" id="IPR007218">
    <property type="entry name" value="DNA_pol_delta_4"/>
</dbReference>
<gene>
    <name evidence="1" type="ORF">CYMTET_3854</name>
</gene>
<proteinExistence type="predicted"/>
<comment type="caution">
    <text evidence="1">The sequence shown here is derived from an EMBL/GenBank/DDBJ whole genome shotgun (WGS) entry which is preliminary data.</text>
</comment>
<organism evidence="1 2">
    <name type="scientific">Cymbomonas tetramitiformis</name>
    <dbReference type="NCBI Taxonomy" id="36881"/>
    <lineage>
        <taxon>Eukaryota</taxon>
        <taxon>Viridiplantae</taxon>
        <taxon>Chlorophyta</taxon>
        <taxon>Pyramimonadophyceae</taxon>
        <taxon>Pyramimonadales</taxon>
        <taxon>Pyramimonadaceae</taxon>
        <taxon>Cymbomonas</taxon>
    </lineage>
</organism>
<sequence>MLVRGMQPTLREDISFKATTMTGTGKLRSQSGKLLRDGLDIAKRPTINRSTTIMQLVENADDGNPYLHEEDDQMLRNRLAKMGKCLKWVSRETKSKADKARFDSSLAFVAQSVERLKARCGLIKDLLRKRCAKDRASRLKLSIATRGITVQDIERVKSFQVARKFGPRSGMRVSERYRRALKFDLDPPEGILEIVARWPEKLDAIDDGTLTFCDLADDGGDK</sequence>
<dbReference type="GO" id="GO:0000731">
    <property type="term" value="P:DNA synthesis involved in DNA repair"/>
    <property type="evidence" value="ECO:0007669"/>
    <property type="project" value="InterPro"/>
</dbReference>
<protein>
    <submittedName>
        <fullName evidence="1">Uncharacterized protein</fullName>
    </submittedName>
</protein>
<dbReference type="Proteomes" id="UP001190700">
    <property type="component" value="Unassembled WGS sequence"/>
</dbReference>
<dbReference type="GO" id="GO:0006260">
    <property type="term" value="P:DNA replication"/>
    <property type="evidence" value="ECO:0007669"/>
    <property type="project" value="InterPro"/>
</dbReference>
<evidence type="ECO:0000313" key="2">
    <source>
        <dbReference type="Proteomes" id="UP001190700"/>
    </source>
</evidence>
<accession>A0AAE0H453</accession>
<reference evidence="1 2" key="1">
    <citation type="journal article" date="2015" name="Genome Biol. Evol.">
        <title>Comparative Genomics of a Bacterivorous Green Alga Reveals Evolutionary Causalities and Consequences of Phago-Mixotrophic Mode of Nutrition.</title>
        <authorList>
            <person name="Burns J.A."/>
            <person name="Paasch A."/>
            <person name="Narechania A."/>
            <person name="Kim E."/>
        </authorList>
    </citation>
    <scope>NUCLEOTIDE SEQUENCE [LARGE SCALE GENOMIC DNA]</scope>
    <source>
        <strain evidence="1 2">PLY_AMNH</strain>
    </source>
</reference>